<feature type="region of interest" description="Disordered" evidence="12">
    <location>
        <begin position="971"/>
        <end position="1008"/>
    </location>
</feature>
<dbReference type="InterPro" id="IPR005721">
    <property type="entry name" value="Ribosomal_uL22_euk/arc"/>
</dbReference>
<evidence type="ECO:0000256" key="3">
    <source>
        <dbReference type="ARBA" id="ARBA00009451"/>
    </source>
</evidence>
<proteinExistence type="inferred from homology"/>
<feature type="region of interest" description="Disordered" evidence="12">
    <location>
        <begin position="610"/>
        <end position="629"/>
    </location>
</feature>
<dbReference type="GO" id="GO:0005789">
    <property type="term" value="C:endoplasmic reticulum membrane"/>
    <property type="evidence" value="ECO:0007669"/>
    <property type="project" value="UniProtKB-SubCell"/>
</dbReference>
<keyword evidence="5" id="KW-0256">Endoplasmic reticulum</keyword>
<dbReference type="GO" id="GO:0003735">
    <property type="term" value="F:structural constituent of ribosome"/>
    <property type="evidence" value="ECO:0007669"/>
    <property type="project" value="InterPro"/>
</dbReference>
<dbReference type="PANTHER" id="PTHR11593:SF10">
    <property type="entry name" value="60S RIBOSOMAL PROTEIN L17"/>
    <property type="match status" value="1"/>
</dbReference>
<evidence type="ECO:0000256" key="12">
    <source>
        <dbReference type="SAM" id="MobiDB-lite"/>
    </source>
</evidence>
<dbReference type="PANTHER" id="PTHR11593">
    <property type="entry name" value="60S RIBOSOMAL PROTEIN L17"/>
    <property type="match status" value="1"/>
</dbReference>
<evidence type="ECO:0000256" key="10">
    <source>
        <dbReference type="ARBA" id="ARBA00035207"/>
    </source>
</evidence>
<keyword evidence="9" id="KW-0687">Ribonucleoprotein</keyword>
<evidence type="ECO:0000256" key="1">
    <source>
        <dbReference type="ARBA" id="ARBA00004477"/>
    </source>
</evidence>
<feature type="region of interest" description="Disordered" evidence="12">
    <location>
        <begin position="18"/>
        <end position="43"/>
    </location>
</feature>
<feature type="region of interest" description="Disordered" evidence="12">
    <location>
        <begin position="1047"/>
        <end position="1068"/>
    </location>
</feature>
<feature type="compositionally biased region" description="Basic and acidic residues" evidence="12">
    <location>
        <begin position="716"/>
        <end position="726"/>
    </location>
</feature>
<name>A0A7R9GDF3_9CRUS</name>
<dbReference type="EMBL" id="CAJPEX010000686">
    <property type="protein sequence ID" value="CAG0916865.1"/>
    <property type="molecule type" value="Genomic_DNA"/>
</dbReference>
<keyword evidence="4 13" id="KW-0812">Transmembrane</keyword>
<dbReference type="InterPro" id="IPR036394">
    <property type="entry name" value="Ribosomal_uL22_sf"/>
</dbReference>
<accession>A0A7R9GDF3</accession>
<dbReference type="NCBIfam" id="TIGR01038">
    <property type="entry name" value="uL22_arch_euk"/>
    <property type="match status" value="1"/>
</dbReference>
<dbReference type="Pfam" id="PF07086">
    <property type="entry name" value="Jagunal"/>
    <property type="match status" value="1"/>
</dbReference>
<evidence type="ECO:0000313" key="15">
    <source>
        <dbReference type="Proteomes" id="UP000678499"/>
    </source>
</evidence>
<feature type="transmembrane region" description="Helical" evidence="13">
    <location>
        <begin position="149"/>
        <end position="167"/>
    </location>
</feature>
<dbReference type="GO" id="GO:0002181">
    <property type="term" value="P:cytoplasmic translation"/>
    <property type="evidence" value="ECO:0007669"/>
    <property type="project" value="TreeGrafter"/>
</dbReference>
<keyword evidence="8 13" id="KW-0472">Membrane</keyword>
<dbReference type="Gene3D" id="3.90.470.10">
    <property type="entry name" value="Ribosomal protein L22/L17"/>
    <property type="match status" value="1"/>
</dbReference>
<feature type="region of interest" description="Disordered" evidence="12">
    <location>
        <begin position="1208"/>
        <end position="1235"/>
    </location>
</feature>
<reference evidence="14" key="1">
    <citation type="submission" date="2020-11" db="EMBL/GenBank/DDBJ databases">
        <authorList>
            <person name="Tran Van P."/>
        </authorList>
    </citation>
    <scope>NUCLEOTIDE SEQUENCE</scope>
</reference>
<comment type="subcellular location">
    <subcellularLocation>
        <location evidence="1">Endoplasmic reticulum membrane</location>
        <topology evidence="1">Multi-pass membrane protein</topology>
    </subcellularLocation>
</comment>
<evidence type="ECO:0000256" key="8">
    <source>
        <dbReference type="ARBA" id="ARBA00023136"/>
    </source>
</evidence>
<evidence type="ECO:0000256" key="5">
    <source>
        <dbReference type="ARBA" id="ARBA00022824"/>
    </source>
</evidence>
<dbReference type="GO" id="GO:0022625">
    <property type="term" value="C:cytosolic large ribosomal subunit"/>
    <property type="evidence" value="ECO:0007669"/>
    <property type="project" value="TreeGrafter"/>
</dbReference>
<protein>
    <recommendedName>
        <fullName evidence="10">Large ribosomal subunit protein uL22</fullName>
    </recommendedName>
    <alternativeName>
        <fullName evidence="11">60S ribosomal protein L17</fullName>
    </alternativeName>
</protein>
<evidence type="ECO:0000256" key="11">
    <source>
        <dbReference type="ARBA" id="ARBA00035325"/>
    </source>
</evidence>
<feature type="region of interest" description="Disordered" evidence="12">
    <location>
        <begin position="1999"/>
        <end position="2020"/>
    </location>
</feature>
<evidence type="ECO:0000256" key="2">
    <source>
        <dbReference type="ARBA" id="ARBA00008462"/>
    </source>
</evidence>
<evidence type="ECO:0000313" key="14">
    <source>
        <dbReference type="EMBL" id="CAD7276713.1"/>
    </source>
</evidence>
<dbReference type="CDD" id="cd00336">
    <property type="entry name" value="Ribosomal_L22"/>
    <property type="match status" value="1"/>
</dbReference>
<keyword evidence="15" id="KW-1185">Reference proteome</keyword>
<feature type="compositionally biased region" description="Polar residues" evidence="12">
    <location>
        <begin position="971"/>
        <end position="988"/>
    </location>
</feature>
<dbReference type="InterPro" id="IPR009787">
    <property type="entry name" value="Jagunal"/>
</dbReference>
<dbReference type="EMBL" id="OA882723">
    <property type="protein sequence ID" value="CAD7276713.1"/>
    <property type="molecule type" value="Genomic_DNA"/>
</dbReference>
<keyword evidence="7 13" id="KW-1133">Transmembrane helix</keyword>
<feature type="transmembrane region" description="Helical" evidence="13">
    <location>
        <begin position="76"/>
        <end position="97"/>
    </location>
</feature>
<evidence type="ECO:0000256" key="13">
    <source>
        <dbReference type="SAM" id="Phobius"/>
    </source>
</evidence>
<dbReference type="Proteomes" id="UP000678499">
    <property type="component" value="Unassembled WGS sequence"/>
</dbReference>
<dbReference type="InterPro" id="IPR018260">
    <property type="entry name" value="Ribosomal_uL22_CS"/>
</dbReference>
<gene>
    <name evidence="14" type="ORF">NMOB1V02_LOCUS4464</name>
</gene>
<dbReference type="InterPro" id="IPR001063">
    <property type="entry name" value="Ribosomal_uL22"/>
</dbReference>
<dbReference type="OrthoDB" id="8914197at2759"/>
<feature type="transmembrane region" description="Helical" evidence="13">
    <location>
        <begin position="117"/>
        <end position="137"/>
    </location>
</feature>
<sequence>MNVALGFDCSNQVYLPQSSTNDSSFPAEPDRSFSSENMASRGGPTVAGTDGMDFLHRERVASHYQISAKNKSRLKYCICFHYLFVIVMLVKMIPDILDRLDIFILEIEELFVPPPMLWEYTWLFGSVFTFSGITAVRRNRMSSLRVYQIGTLLTGLLPVVFGLVWFGKDVKIYVETRSLDKIQTWQNTRETAQAIKKMPLRRAIKFLKNVVAHKECVPFRRFNGGVGRCAQAKAWNTTQGRWPKKSAEFLLQLLKNAESNAYYKGLEMDHLVIDHIQVNRAPKMRRRTYRAHGRINPYMSSPSHIEVILTEKEQVVAKPEAEEAAGKKKVSKKKLARQKGLLIGCSYVGGMAMMSMLMDIYEGKNKAGKSRNCSVVRESADKVINQSRSSRHRDLEQQMHTGNKRIVSSLVSCRGIKHRRRSKDSLSTGYPLLDFSSRSVSGTSCDPNCANRERQCSGNSVYDVNVSGLRPGCPSLADPSDRRVLEIRIPLGEDGVLGSELPAEIEVSTSAGNANRIVGSRLDQYPGEPLEVLESACGLSSTNPRIPVYHEYSPLRADVCAVYPARIRDQPFVPEKRAPGGVENAGDRRSKDSSFFSTFESHTLGYSPARTTVSNKIPGHSRGIGGVDFPKGKWDVMGKRSRDPHGSSETVADGLLTESSFRFDNAGFNCPNPSYAPKQKRSRTLSDEDFKTSLTWKNFSAESNNLVASRNAGKRKRDETKPAVDDLRKFTISDKSKEKYAGGDKPKKVHSTPWETKKSRECTVVPGSRHSACSPIFASSHSLSGRESRPHSPFSFSTFRFHHGAQIRPQITELDGKRSLYLDRQASLLSVARKRCSSIPPAPRPSPVLVACVEAHAQTSIEIVLKPVEEVPKEKRDAGDPQSHDSGVGACDKTAASSLVEKSRELAATDCGSSLLDLLMLVILERLRGKEKSLVLPSLSVRAPRKMKNRRERRVRKHDFIAHRLETASRTNLTRTLSGDDNTESTSAGAPKETTKCESIESENSEDKQVVRTLERRSCEACERMRLSWSDPAVLSKTFNLKSKAFRGKRRDMHPAQPPEPFYSDNDGHLPETRDNMALRIHGSSSSREFDEKCQKILQELGEALSFHHARRQISSRPISRPSLKSSIISLPANSREKPSSKQTWNRVRFSDPIDRVEYFGTPTVRLRFDGTRRKKHSPSSVLKSTILDNLMIAKKLTCLLRETHARAAHGHRGMTDASPSPTTEPSDVKDSIGRNTSPVITEAAADEAVDQLTSTSKCSSAGTPFHPSDCDDMRFISPARALDERSSSACVTSLKDLSFAVLPTEKQTREETSHEHRRNYASSNDSLMYIQPASAVKVHTLTYFTRSAPPVSAAMQTTISNKSSVKFFKRPDECSEDEVDDLHSTVALSEASDFNCRHAPEPSPSYFSEFISKDVSSAGVSQRLSIHDEVFDDFDEITDGELSFDAENTAYCTREVPMTALVSNPFEAVPGNEAVRTGNYAGTSDEASALCSAHLEVDSAKSMENSSFEKEAQENSTESLVSADLMSVDPGVFISDVCSAGSTGSSSSSNVGSSIIKEILAEHRRETLSQDLNIEIHEDFSSSKFADMNPEGKYFPVDVLKNNKSSNGCAEQLAEPEDETRHQLCVARESTTKEEAHVVPVQKMQSFKVARGSGRNFRASANETQVRDFERPRNASSIALASPGDSHVCEVNSSAENSKTRLDAATLSFDEICAEGEPNVEDVGVADEKRSEDLTGNFVSFSQEELQSSSCNEDRVEMATRFFESQLSEEDYDAFSEAASKLKLRKNFISETNAIVARRRTLPAILDTMLARKYLVEPGFRTQSRRRPPVETKPVGRSDLVATRSEPLKDMKRHCGTAANVTKSAPFGGAPVTVGAKHANETPKACLKSVLRRVIEAIEDQNASCPIVKTEGCIRADLSVDDLPKTCPISKHHRLAVHSETRLFESAAGANETVHDLDSSSAGGGAGNDSELENDHFDDQRNFGDDVAHWAIISPPKGTGTMSSAVSEETPAIPSDDDLKHDFNDFTHIGRHSSGLSDDRQPEILSESFHSPKSQPFVDDAYVQKMADDPSLVPILPRCDPVLGRYSSSSTENADASLNKLLEDRHNRRLERRYRQAKKSKVVDGSDSQCETYPKGNIMTLGNDEDPSQASYALDLPSCEQEKSVSDNRRLLENSVLSKSKVKSMMKTVAPEVVKQIPWVSSSTSSRPATRERSHNTETSASSRDRSVLIKAWMKDLLRKGLRIRRRNKADPRHEGGSDALLAATRKSAIFSAWTAALLETSQVLKEAYPTDSSETVFGEDDILNVLADSLRQLTSFGSEWDSSGSDGIASCASALAIIEEAKQNLNVVQRSLLKINSAISLKSRCSSTSSLMSRNDHSHSFTFHPNAGSEIDLSEVELDFFEFDAFDDGIGSMEEITLNAQHLSNLSDVPVLAVDNLRDHGKGVELLMEN</sequence>
<feature type="region of interest" description="Disordered" evidence="12">
    <location>
        <begin position="1956"/>
        <end position="1975"/>
    </location>
</feature>
<evidence type="ECO:0000256" key="6">
    <source>
        <dbReference type="ARBA" id="ARBA00022980"/>
    </source>
</evidence>
<dbReference type="PROSITE" id="PS00464">
    <property type="entry name" value="RIBOSOMAL_L22"/>
    <property type="match status" value="1"/>
</dbReference>
<evidence type="ECO:0000256" key="4">
    <source>
        <dbReference type="ARBA" id="ARBA00022692"/>
    </source>
</evidence>
<dbReference type="SUPFAM" id="SSF54843">
    <property type="entry name" value="Ribosomal protein L22"/>
    <property type="match status" value="1"/>
</dbReference>
<organism evidence="14">
    <name type="scientific">Notodromas monacha</name>
    <dbReference type="NCBI Taxonomy" id="399045"/>
    <lineage>
        <taxon>Eukaryota</taxon>
        <taxon>Metazoa</taxon>
        <taxon>Ecdysozoa</taxon>
        <taxon>Arthropoda</taxon>
        <taxon>Crustacea</taxon>
        <taxon>Oligostraca</taxon>
        <taxon>Ostracoda</taxon>
        <taxon>Podocopa</taxon>
        <taxon>Podocopida</taxon>
        <taxon>Cypridocopina</taxon>
        <taxon>Cypridoidea</taxon>
        <taxon>Cyprididae</taxon>
        <taxon>Notodromas</taxon>
    </lineage>
</organism>
<dbReference type="GO" id="GO:0007029">
    <property type="term" value="P:endoplasmic reticulum organization"/>
    <property type="evidence" value="ECO:0007669"/>
    <property type="project" value="InterPro"/>
</dbReference>
<feature type="compositionally biased region" description="Basic and acidic residues" evidence="12">
    <location>
        <begin position="993"/>
        <end position="1008"/>
    </location>
</feature>
<comment type="similarity">
    <text evidence="3">Belongs to the universal ribosomal protein uL22 family.</text>
</comment>
<feature type="region of interest" description="Disordered" evidence="12">
    <location>
        <begin position="2201"/>
        <end position="2224"/>
    </location>
</feature>
<evidence type="ECO:0000256" key="7">
    <source>
        <dbReference type="ARBA" id="ARBA00022989"/>
    </source>
</evidence>
<keyword evidence="6" id="KW-0689">Ribosomal protein</keyword>
<comment type="similarity">
    <text evidence="2">Belongs to the jagunal family.</text>
</comment>
<evidence type="ECO:0000256" key="9">
    <source>
        <dbReference type="ARBA" id="ARBA00023274"/>
    </source>
</evidence>
<feature type="region of interest" description="Disordered" evidence="12">
    <location>
        <begin position="707"/>
        <end position="726"/>
    </location>
</feature>